<comment type="caution">
    <text evidence="8">The sequence shown here is derived from an EMBL/GenBank/DDBJ whole genome shotgun (WGS) entry which is preliminary data.</text>
</comment>
<reference evidence="9" key="1">
    <citation type="journal article" date="2019" name="Int. J. Syst. Evol. Microbiol.">
        <title>The Global Catalogue of Microorganisms (GCM) 10K type strain sequencing project: providing services to taxonomists for standard genome sequencing and annotation.</title>
        <authorList>
            <consortium name="The Broad Institute Genomics Platform"/>
            <consortium name="The Broad Institute Genome Sequencing Center for Infectious Disease"/>
            <person name="Wu L."/>
            <person name="Ma J."/>
        </authorList>
    </citation>
    <scope>NUCLEOTIDE SEQUENCE [LARGE SCALE GENOMIC DNA]</scope>
    <source>
        <strain evidence="9">JCM 16924</strain>
    </source>
</reference>
<comment type="similarity">
    <text evidence="5">Belongs to the NtaA/SnaA/DszA monooxygenase family.</text>
</comment>
<evidence type="ECO:0000313" key="8">
    <source>
        <dbReference type="EMBL" id="GAA4032432.1"/>
    </source>
</evidence>
<dbReference type="PIRSF" id="PIRSF000337">
    <property type="entry name" value="NTA_MOA"/>
    <property type="match status" value="1"/>
</dbReference>
<dbReference type="InterPro" id="IPR036661">
    <property type="entry name" value="Luciferase-like_sf"/>
</dbReference>
<dbReference type="PANTHER" id="PTHR30011:SF16">
    <property type="entry name" value="C2H2 FINGER DOMAIN TRANSCRIPTION FACTOR (EUROFUNG)-RELATED"/>
    <property type="match status" value="1"/>
</dbReference>
<dbReference type="PANTHER" id="PTHR30011">
    <property type="entry name" value="ALKANESULFONATE MONOOXYGENASE-RELATED"/>
    <property type="match status" value="1"/>
</dbReference>
<keyword evidence="9" id="KW-1185">Reference proteome</keyword>
<dbReference type="InterPro" id="IPR016215">
    <property type="entry name" value="NTA_MOA"/>
</dbReference>
<organism evidence="8 9">
    <name type="scientific">Streptomyces plumbiresistens</name>
    <dbReference type="NCBI Taxonomy" id="511811"/>
    <lineage>
        <taxon>Bacteria</taxon>
        <taxon>Bacillati</taxon>
        <taxon>Actinomycetota</taxon>
        <taxon>Actinomycetes</taxon>
        <taxon>Kitasatosporales</taxon>
        <taxon>Streptomycetaceae</taxon>
        <taxon>Streptomyces</taxon>
    </lineage>
</organism>
<keyword evidence="1" id="KW-0285">Flavoprotein</keyword>
<evidence type="ECO:0000256" key="6">
    <source>
        <dbReference type="SAM" id="MobiDB-lite"/>
    </source>
</evidence>
<dbReference type="InterPro" id="IPR011251">
    <property type="entry name" value="Luciferase-like_dom"/>
</dbReference>
<dbReference type="NCBIfam" id="TIGR03860">
    <property type="entry name" value="FMN_nitrolo"/>
    <property type="match status" value="1"/>
</dbReference>
<dbReference type="EMBL" id="BAAAZX010000060">
    <property type="protein sequence ID" value="GAA4032432.1"/>
    <property type="molecule type" value="Genomic_DNA"/>
</dbReference>
<feature type="domain" description="Luciferase-like" evidence="7">
    <location>
        <begin position="2"/>
        <end position="205"/>
    </location>
</feature>
<sequence length="331" mass="36164">MISHGRAGWNAVTTSDPAAAANFGATIPPRAEKYERAHGVIQIVQGLWGSWERDAWLLDVDGKRFADMDKIQLVNLQGKHAASRGPLPIPPSEQGQPVIFQAGGGSYGLELAGRYASGVYANPYTIEDARAQRQTLRDAAKRAGRDPDEVKMLAGFMPTIAPSRQAALQRRRFLDEVVDLNQRVRYLGAMIGLPLGPAQLDEPLTADQLADATPSPHDPRSARALEVAREGWTLRDVLAHGVIDYHPVVAATAADVADHMQQWFEAGACDGFSIAIDSYHDGFDSFVDQVVPILQERGVFHDDYEGPTLRENLGAHEQYGLDPRLTKPARS</sequence>
<evidence type="ECO:0000256" key="3">
    <source>
        <dbReference type="ARBA" id="ARBA00023002"/>
    </source>
</evidence>
<accession>A0ABP7TXC0</accession>
<dbReference type="InterPro" id="IPR051260">
    <property type="entry name" value="Diverse_substr_monoxygenases"/>
</dbReference>
<evidence type="ECO:0000256" key="4">
    <source>
        <dbReference type="ARBA" id="ARBA00023033"/>
    </source>
</evidence>
<evidence type="ECO:0000256" key="1">
    <source>
        <dbReference type="ARBA" id="ARBA00022630"/>
    </source>
</evidence>
<feature type="region of interest" description="Disordered" evidence="6">
    <location>
        <begin position="312"/>
        <end position="331"/>
    </location>
</feature>
<dbReference type="Pfam" id="PF00296">
    <property type="entry name" value="Bac_luciferase"/>
    <property type="match status" value="1"/>
</dbReference>
<evidence type="ECO:0000259" key="7">
    <source>
        <dbReference type="Pfam" id="PF00296"/>
    </source>
</evidence>
<gene>
    <name evidence="8" type="ORF">GCM10022232_92980</name>
</gene>
<name>A0ABP7TXC0_9ACTN</name>
<keyword evidence="2" id="KW-0288">FMN</keyword>
<dbReference type="Gene3D" id="3.20.20.30">
    <property type="entry name" value="Luciferase-like domain"/>
    <property type="match status" value="1"/>
</dbReference>
<protein>
    <recommendedName>
        <fullName evidence="7">Luciferase-like domain-containing protein</fullName>
    </recommendedName>
</protein>
<proteinExistence type="inferred from homology"/>
<evidence type="ECO:0000313" key="9">
    <source>
        <dbReference type="Proteomes" id="UP001500456"/>
    </source>
</evidence>
<evidence type="ECO:0000256" key="5">
    <source>
        <dbReference type="ARBA" id="ARBA00033748"/>
    </source>
</evidence>
<keyword evidence="4" id="KW-0503">Monooxygenase</keyword>
<dbReference type="Proteomes" id="UP001500456">
    <property type="component" value="Unassembled WGS sequence"/>
</dbReference>
<dbReference type="SUPFAM" id="SSF51679">
    <property type="entry name" value="Bacterial luciferase-like"/>
    <property type="match status" value="1"/>
</dbReference>
<keyword evidence="3" id="KW-0560">Oxidoreductase</keyword>
<evidence type="ECO:0000256" key="2">
    <source>
        <dbReference type="ARBA" id="ARBA00022643"/>
    </source>
</evidence>